<dbReference type="Proteomes" id="UP000054538">
    <property type="component" value="Unassembled WGS sequence"/>
</dbReference>
<accession>A0A0D0DL30</accession>
<reference evidence="2 3" key="1">
    <citation type="submission" date="2014-04" db="EMBL/GenBank/DDBJ databases">
        <authorList>
            <consortium name="DOE Joint Genome Institute"/>
            <person name="Kuo A."/>
            <person name="Kohler A."/>
            <person name="Jargeat P."/>
            <person name="Nagy L.G."/>
            <person name="Floudas D."/>
            <person name="Copeland A."/>
            <person name="Barry K.W."/>
            <person name="Cichocki N."/>
            <person name="Veneault-Fourrey C."/>
            <person name="LaButti K."/>
            <person name="Lindquist E.A."/>
            <person name="Lipzen A."/>
            <person name="Lundell T."/>
            <person name="Morin E."/>
            <person name="Murat C."/>
            <person name="Sun H."/>
            <person name="Tunlid A."/>
            <person name="Henrissat B."/>
            <person name="Grigoriev I.V."/>
            <person name="Hibbett D.S."/>
            <person name="Martin F."/>
            <person name="Nordberg H.P."/>
            <person name="Cantor M.N."/>
            <person name="Hua S.X."/>
        </authorList>
    </citation>
    <scope>NUCLEOTIDE SEQUENCE [LARGE SCALE GENOMIC DNA]</scope>
    <source>
        <strain evidence="2 3">Ve08.2h10</strain>
    </source>
</reference>
<dbReference type="SUPFAM" id="SSF56349">
    <property type="entry name" value="DNA breaking-rejoining enzymes"/>
    <property type="match status" value="1"/>
</dbReference>
<evidence type="ECO:0000313" key="2">
    <source>
        <dbReference type="EMBL" id="KIK82464.1"/>
    </source>
</evidence>
<dbReference type="HOGENOM" id="CLU_003292_1_1_1"/>
<dbReference type="EMBL" id="KN825625">
    <property type="protein sequence ID" value="KIK82464.1"/>
    <property type="molecule type" value="Genomic_DNA"/>
</dbReference>
<keyword evidence="1" id="KW-0233">DNA recombination</keyword>
<evidence type="ECO:0000256" key="1">
    <source>
        <dbReference type="ARBA" id="ARBA00023172"/>
    </source>
</evidence>
<evidence type="ECO:0000313" key="3">
    <source>
        <dbReference type="Proteomes" id="UP000054538"/>
    </source>
</evidence>
<proteinExistence type="predicted"/>
<dbReference type="OrthoDB" id="2649488at2759"/>
<keyword evidence="3" id="KW-1185">Reference proteome</keyword>
<organism evidence="2 3">
    <name type="scientific">Paxillus rubicundulus Ve08.2h10</name>
    <dbReference type="NCBI Taxonomy" id="930991"/>
    <lineage>
        <taxon>Eukaryota</taxon>
        <taxon>Fungi</taxon>
        <taxon>Dikarya</taxon>
        <taxon>Basidiomycota</taxon>
        <taxon>Agaricomycotina</taxon>
        <taxon>Agaricomycetes</taxon>
        <taxon>Agaricomycetidae</taxon>
        <taxon>Boletales</taxon>
        <taxon>Paxilineae</taxon>
        <taxon>Paxillaceae</taxon>
        <taxon>Paxillus</taxon>
    </lineage>
</organism>
<sequence length="201" mass="22664">LHAAIYVCLTTTFFATARIGKFTLVTLSSFDPKLHIHQTDVSIIRDRQGLEVHNFHLPHTKSSPSGEDVNWAKQHSQSNPYTTLMNHFEINEPPAEGPLFAYQQGKGHRPLTKKKFLLTLSSMAKKAGIKPLNGHGIHIGSTLEYLLCNVPFKVVKVKGRWASNAFLTYLHCHTQILTPYMQAQPAVHESFICYTIPPIHR</sequence>
<dbReference type="InterPro" id="IPR013762">
    <property type="entry name" value="Integrase-like_cat_sf"/>
</dbReference>
<dbReference type="Gene3D" id="1.10.443.10">
    <property type="entry name" value="Intergrase catalytic core"/>
    <property type="match status" value="1"/>
</dbReference>
<feature type="non-terminal residue" evidence="2">
    <location>
        <position position="1"/>
    </location>
</feature>
<dbReference type="GO" id="GO:0003677">
    <property type="term" value="F:DNA binding"/>
    <property type="evidence" value="ECO:0007669"/>
    <property type="project" value="InterPro"/>
</dbReference>
<dbReference type="STRING" id="930991.A0A0D0DL30"/>
<name>A0A0D0DL30_9AGAM</name>
<protein>
    <submittedName>
        <fullName evidence="2">Unplaced genomic scaffold scaffold_803, whole genome shotgun sequence</fullName>
    </submittedName>
</protein>
<reference evidence="3" key="2">
    <citation type="submission" date="2015-01" db="EMBL/GenBank/DDBJ databases">
        <title>Evolutionary Origins and Diversification of the Mycorrhizal Mutualists.</title>
        <authorList>
            <consortium name="DOE Joint Genome Institute"/>
            <consortium name="Mycorrhizal Genomics Consortium"/>
            <person name="Kohler A."/>
            <person name="Kuo A."/>
            <person name="Nagy L.G."/>
            <person name="Floudas D."/>
            <person name="Copeland A."/>
            <person name="Barry K.W."/>
            <person name="Cichocki N."/>
            <person name="Veneault-Fourrey C."/>
            <person name="LaButti K."/>
            <person name="Lindquist E.A."/>
            <person name="Lipzen A."/>
            <person name="Lundell T."/>
            <person name="Morin E."/>
            <person name="Murat C."/>
            <person name="Riley R."/>
            <person name="Ohm R."/>
            <person name="Sun H."/>
            <person name="Tunlid A."/>
            <person name="Henrissat B."/>
            <person name="Grigoriev I.V."/>
            <person name="Hibbett D.S."/>
            <person name="Martin F."/>
        </authorList>
    </citation>
    <scope>NUCLEOTIDE SEQUENCE [LARGE SCALE GENOMIC DNA]</scope>
    <source>
        <strain evidence="3">Ve08.2h10</strain>
    </source>
</reference>
<dbReference type="GO" id="GO:0006310">
    <property type="term" value="P:DNA recombination"/>
    <property type="evidence" value="ECO:0007669"/>
    <property type="project" value="UniProtKB-KW"/>
</dbReference>
<dbReference type="InterPro" id="IPR011010">
    <property type="entry name" value="DNA_brk_join_enz"/>
</dbReference>
<dbReference type="InParanoid" id="A0A0D0DL30"/>
<dbReference type="GO" id="GO:0015074">
    <property type="term" value="P:DNA integration"/>
    <property type="evidence" value="ECO:0007669"/>
    <property type="project" value="InterPro"/>
</dbReference>
<dbReference type="AlphaFoldDB" id="A0A0D0DL30"/>
<gene>
    <name evidence="2" type="ORF">PAXRUDRAFT_153755</name>
</gene>